<protein>
    <recommendedName>
        <fullName evidence="1">DUF7600 domain-containing protein</fullName>
    </recommendedName>
</protein>
<dbReference type="Pfam" id="PF24539">
    <property type="entry name" value="DUF7600"/>
    <property type="match status" value="1"/>
</dbReference>
<keyword evidence="3" id="KW-1185">Reference proteome</keyword>
<sequence>MSPVTYGSIFCGVPVDDYGSEGPDWWIEYRLSIDYIEEWWNTKRLNIHVQFIRTPKDALSRELVGVMTASLTFLGHHLIRANGGMTMIADRMLISRRFWGHTYGVFSEIDEKYSYPWYGQLGDPSPESSIYDAAMYDPFDVPEMAEMLASTSLAMPQPIKSPVSRDCFANIPWELREAIAIRLPTADALDLRKASKSFAPLFSSQTFWGSRFEPHGDRDFVFEKLNNNESRDWLELYRITGKDSSPGLQNRRRIWKLLRELAHLLLLQPAENFTSSNMGTLTSEMDWKRVIRDILQEPGPSALVWFNAALGYICRGNEEILEASSPAGFIIAMGPGGLKALKVSYTSNSTSSWVGFPANTPITMRLAQFEYVEAMEVGTNGYKIVSLAAQGPPLQSVLQSAAHQSLRSTGLWYPSVPSPGMHVNYESLTGDLPLTYSYQPLAWILFGGAKGSDLSHLTEIRFNRRHNLGSIEFHFDQIYRPMETVILGRQGVEVQTIPFSIVGPGGEYIEVFMQATTDRPARPQKMLESTNLSSR</sequence>
<dbReference type="InterPro" id="IPR036047">
    <property type="entry name" value="F-box-like_dom_sf"/>
</dbReference>
<dbReference type="InterPro" id="IPR056021">
    <property type="entry name" value="DUF7600"/>
</dbReference>
<reference evidence="2" key="1">
    <citation type="submission" date="2022-11" db="EMBL/GenBank/DDBJ databases">
        <authorList>
            <person name="Petersen C."/>
        </authorList>
    </citation>
    <scope>NUCLEOTIDE SEQUENCE</scope>
    <source>
        <strain evidence="2">IBT 21917</strain>
    </source>
</reference>
<proteinExistence type="predicted"/>
<dbReference type="EMBL" id="JAPQKO010000006">
    <property type="protein sequence ID" value="KAJ5155752.1"/>
    <property type="molecule type" value="Genomic_DNA"/>
</dbReference>
<accession>A0A9W9HS70</accession>
<evidence type="ECO:0000313" key="3">
    <source>
        <dbReference type="Proteomes" id="UP001146351"/>
    </source>
</evidence>
<evidence type="ECO:0000313" key="2">
    <source>
        <dbReference type="EMBL" id="KAJ5155752.1"/>
    </source>
</evidence>
<comment type="caution">
    <text evidence="2">The sequence shown here is derived from an EMBL/GenBank/DDBJ whole genome shotgun (WGS) entry which is preliminary data.</text>
</comment>
<dbReference type="SUPFAM" id="SSF81383">
    <property type="entry name" value="F-box domain"/>
    <property type="match status" value="1"/>
</dbReference>
<evidence type="ECO:0000259" key="1">
    <source>
        <dbReference type="Pfam" id="PF24539"/>
    </source>
</evidence>
<dbReference type="Proteomes" id="UP001146351">
    <property type="component" value="Unassembled WGS sequence"/>
</dbReference>
<reference evidence="2" key="2">
    <citation type="journal article" date="2023" name="IMA Fungus">
        <title>Comparative genomic study of the Penicillium genus elucidates a diverse pangenome and 15 lateral gene transfer events.</title>
        <authorList>
            <person name="Petersen C."/>
            <person name="Sorensen T."/>
            <person name="Nielsen M.R."/>
            <person name="Sondergaard T.E."/>
            <person name="Sorensen J.L."/>
            <person name="Fitzpatrick D.A."/>
            <person name="Frisvad J.C."/>
            <person name="Nielsen K.L."/>
        </authorList>
    </citation>
    <scope>NUCLEOTIDE SEQUENCE</scope>
    <source>
        <strain evidence="2">IBT 21917</strain>
    </source>
</reference>
<name>A0A9W9HS70_9EURO</name>
<dbReference type="AlphaFoldDB" id="A0A9W9HS70"/>
<feature type="domain" description="DUF7600" evidence="1">
    <location>
        <begin position="308"/>
        <end position="392"/>
    </location>
</feature>
<dbReference type="OrthoDB" id="4333117at2759"/>
<gene>
    <name evidence="2" type="ORF">N7492_008555</name>
</gene>
<organism evidence="2 3">
    <name type="scientific">Penicillium capsulatum</name>
    <dbReference type="NCBI Taxonomy" id="69766"/>
    <lineage>
        <taxon>Eukaryota</taxon>
        <taxon>Fungi</taxon>
        <taxon>Dikarya</taxon>
        <taxon>Ascomycota</taxon>
        <taxon>Pezizomycotina</taxon>
        <taxon>Eurotiomycetes</taxon>
        <taxon>Eurotiomycetidae</taxon>
        <taxon>Eurotiales</taxon>
        <taxon>Aspergillaceae</taxon>
        <taxon>Penicillium</taxon>
    </lineage>
</organism>